<protein>
    <recommendedName>
        <fullName evidence="4 5">Large ribosomal subunit protein uL10</fullName>
    </recommendedName>
</protein>
<gene>
    <name evidence="5" type="primary">rplJ</name>
    <name evidence="6" type="ORF">SY1_04020</name>
</gene>
<dbReference type="GO" id="GO:0015934">
    <property type="term" value="C:large ribosomal subunit"/>
    <property type="evidence" value="ECO:0007669"/>
    <property type="project" value="InterPro"/>
</dbReference>
<evidence type="ECO:0000256" key="1">
    <source>
        <dbReference type="ARBA" id="ARBA00008889"/>
    </source>
</evidence>
<evidence type="ECO:0000256" key="2">
    <source>
        <dbReference type="ARBA" id="ARBA00022980"/>
    </source>
</evidence>
<dbReference type="Pfam" id="PF00466">
    <property type="entry name" value="Ribosomal_L10"/>
    <property type="match status" value="1"/>
</dbReference>
<dbReference type="Proteomes" id="UP000008957">
    <property type="component" value="Chromosome"/>
</dbReference>
<dbReference type="EMBL" id="FP929056">
    <property type="protein sequence ID" value="CBL27863.1"/>
    <property type="molecule type" value="Genomic_DNA"/>
</dbReference>
<dbReference type="Gene3D" id="3.30.70.1730">
    <property type="match status" value="1"/>
</dbReference>
<keyword evidence="2 5" id="KW-0689">Ribosomal protein</keyword>
<dbReference type="InterPro" id="IPR043141">
    <property type="entry name" value="Ribosomal_uL10-like_sf"/>
</dbReference>
<dbReference type="RefSeq" id="WP_015556010.1">
    <property type="nucleotide sequence ID" value="NC_021038.1"/>
</dbReference>
<evidence type="ECO:0000313" key="7">
    <source>
        <dbReference type="Proteomes" id="UP000008957"/>
    </source>
</evidence>
<dbReference type="NCBIfam" id="NF000955">
    <property type="entry name" value="PRK00099.1-1"/>
    <property type="match status" value="1"/>
</dbReference>
<dbReference type="GO" id="GO:0006412">
    <property type="term" value="P:translation"/>
    <property type="evidence" value="ECO:0007669"/>
    <property type="project" value="UniProtKB-UniRule"/>
</dbReference>
<dbReference type="InterPro" id="IPR001790">
    <property type="entry name" value="Ribosomal_uL10"/>
</dbReference>
<dbReference type="GO" id="GO:0003735">
    <property type="term" value="F:structural constituent of ribosome"/>
    <property type="evidence" value="ECO:0007669"/>
    <property type="project" value="InterPro"/>
</dbReference>
<reference evidence="7" key="1">
    <citation type="submission" date="2010-03" db="EMBL/GenBank/DDBJ databases">
        <title>The genome sequence of Synergistetes sp. SGP1.</title>
        <authorList>
            <consortium name="metaHIT consortium -- http://www.metahit.eu/"/>
            <person name="Pajon A."/>
            <person name="Turner K."/>
            <person name="Parkhill J."/>
            <person name="Wade W."/>
            <person name="Vartoukian S."/>
        </authorList>
    </citation>
    <scope>NUCLEOTIDE SEQUENCE [LARGE SCALE GENOMIC DNA]</scope>
    <source>
        <strain evidence="7">SGP1</strain>
    </source>
</reference>
<dbReference type="InterPro" id="IPR047865">
    <property type="entry name" value="Ribosomal_uL10_bac_type"/>
</dbReference>
<dbReference type="InterPro" id="IPR022973">
    <property type="entry name" value="Ribosomal_uL10_bac"/>
</dbReference>
<dbReference type="InterPro" id="IPR002363">
    <property type="entry name" value="Ribosomal_uL10_CS_bac"/>
</dbReference>
<name>A0AB94IVT2_9BACT</name>
<accession>A0AB94IVT2</accession>
<dbReference type="KEGG" id="sbr:SY1_04020"/>
<comment type="function">
    <text evidence="5">Forms part of the ribosomal stalk, playing a central role in the interaction of the ribosome with GTP-bound translation factors.</text>
</comment>
<evidence type="ECO:0000313" key="6">
    <source>
        <dbReference type="EMBL" id="CBL27863.1"/>
    </source>
</evidence>
<dbReference type="PROSITE" id="PS01109">
    <property type="entry name" value="RIBOSOMAL_L10"/>
    <property type="match status" value="1"/>
</dbReference>
<organism evidence="6 7">
    <name type="scientific">Fretibacterium fastidiosum</name>
    <dbReference type="NCBI Taxonomy" id="651822"/>
    <lineage>
        <taxon>Bacteria</taxon>
        <taxon>Thermotogati</taxon>
        <taxon>Synergistota</taxon>
        <taxon>Synergistia</taxon>
        <taxon>Synergistales</taxon>
        <taxon>Aminobacteriaceae</taxon>
        <taxon>Fretibacterium</taxon>
    </lineage>
</organism>
<sequence length="176" mass="18650">MPASVKYELVADLKEKLERSNAIFVAEYRGMTVAASTALRARVRAAGGEMKVAKNTLFSIAIKEAGLPELPEDLTKGPNIFTLSYGDPVSVAKVLKECATDKTQKAFVLKGGMLGSTVLDLQQLHALADLPSKDVLIGQVVRTIAAPISGLVNVLSGTVRGLVTCLAQIRDKKDAA</sequence>
<keyword evidence="7" id="KW-1185">Reference proteome</keyword>
<dbReference type="CDD" id="cd05797">
    <property type="entry name" value="Ribosomal_L10"/>
    <property type="match status" value="1"/>
</dbReference>
<dbReference type="AlphaFoldDB" id="A0AB94IVT2"/>
<keyword evidence="5" id="KW-0699">rRNA-binding</keyword>
<dbReference type="HAMAP" id="MF_00362">
    <property type="entry name" value="Ribosomal_uL10"/>
    <property type="match status" value="1"/>
</dbReference>
<dbReference type="Gene3D" id="6.10.250.290">
    <property type="match status" value="1"/>
</dbReference>
<dbReference type="SUPFAM" id="SSF160369">
    <property type="entry name" value="Ribosomal protein L10-like"/>
    <property type="match status" value="1"/>
</dbReference>
<comment type="similarity">
    <text evidence="1 5">Belongs to the universal ribosomal protein uL10 family.</text>
</comment>
<comment type="subunit">
    <text evidence="5">Part of the ribosomal stalk of the 50S ribosomal subunit. The N-terminus interacts with L11 and the large rRNA to form the base of the stalk. The C-terminus forms an elongated spine to which L12 dimers bind in a sequential fashion forming a multimeric L10(L12)X complex.</text>
</comment>
<evidence type="ECO:0000256" key="4">
    <source>
        <dbReference type="ARBA" id="ARBA00035202"/>
    </source>
</evidence>
<dbReference type="GO" id="GO:0070180">
    <property type="term" value="F:large ribosomal subunit rRNA binding"/>
    <property type="evidence" value="ECO:0007669"/>
    <property type="project" value="UniProtKB-UniRule"/>
</dbReference>
<dbReference type="PANTHER" id="PTHR11560">
    <property type="entry name" value="39S RIBOSOMAL PROTEIN L10, MITOCHONDRIAL"/>
    <property type="match status" value="1"/>
</dbReference>
<keyword evidence="3 5" id="KW-0687">Ribonucleoprotein</keyword>
<evidence type="ECO:0000256" key="5">
    <source>
        <dbReference type="HAMAP-Rule" id="MF_00362"/>
    </source>
</evidence>
<evidence type="ECO:0000256" key="3">
    <source>
        <dbReference type="ARBA" id="ARBA00023274"/>
    </source>
</evidence>
<reference evidence="6 7" key="2">
    <citation type="submission" date="2010-03" db="EMBL/GenBank/DDBJ databases">
        <authorList>
            <person name="Pajon A."/>
        </authorList>
    </citation>
    <scope>NUCLEOTIDE SEQUENCE [LARGE SCALE GENOMIC DNA]</scope>
    <source>
        <strain evidence="6 7">SGP1</strain>
    </source>
</reference>
<proteinExistence type="inferred from homology"/>
<keyword evidence="5" id="KW-0694">RNA-binding</keyword>